<dbReference type="CDD" id="cd06183">
    <property type="entry name" value="cyt_b5_reduct_like"/>
    <property type="match status" value="1"/>
</dbReference>
<evidence type="ECO:0000256" key="7">
    <source>
        <dbReference type="ARBA" id="ARBA00023002"/>
    </source>
</evidence>
<keyword evidence="5 12" id="KW-0274">FAD</keyword>
<keyword evidence="11" id="KW-0753">Steroid metabolism</keyword>
<feature type="binding site" evidence="12">
    <location>
        <position position="130"/>
    </location>
    <ligand>
        <name>FAD</name>
        <dbReference type="ChEBI" id="CHEBI:57692"/>
    </ligand>
</feature>
<evidence type="ECO:0000256" key="12">
    <source>
        <dbReference type="PIRSR" id="PIRSR601834-1"/>
    </source>
</evidence>
<keyword evidence="9 13" id="KW-0520">NAD</keyword>
<evidence type="ECO:0000256" key="10">
    <source>
        <dbReference type="ARBA" id="ARBA00023166"/>
    </source>
</evidence>
<keyword evidence="14" id="KW-1133">Transmembrane helix</keyword>
<comment type="catalytic activity">
    <reaction evidence="13">
        <text>2 Fe(III)-[cytochrome b5] + NADH = 2 Fe(II)-[cytochrome b5] + NAD(+) + H(+)</text>
        <dbReference type="Rhea" id="RHEA:46680"/>
        <dbReference type="Rhea" id="RHEA-COMP:10438"/>
        <dbReference type="Rhea" id="RHEA-COMP:10439"/>
        <dbReference type="ChEBI" id="CHEBI:15378"/>
        <dbReference type="ChEBI" id="CHEBI:29033"/>
        <dbReference type="ChEBI" id="CHEBI:29034"/>
        <dbReference type="ChEBI" id="CHEBI:57540"/>
        <dbReference type="ChEBI" id="CHEBI:57945"/>
        <dbReference type="EC" id="1.6.2.2"/>
    </reaction>
</comment>
<dbReference type="GO" id="GO:0016126">
    <property type="term" value="P:sterol biosynthetic process"/>
    <property type="evidence" value="ECO:0007669"/>
    <property type="project" value="UniProtKB-KW"/>
</dbReference>
<dbReference type="SUPFAM" id="SSF52343">
    <property type="entry name" value="Ferredoxin reductase-like, C-terminal NADP-linked domain"/>
    <property type="match status" value="1"/>
</dbReference>
<dbReference type="GO" id="GO:0090524">
    <property type="term" value="F:cytochrome-b5 reductase activity, acting on NADH"/>
    <property type="evidence" value="ECO:0007669"/>
    <property type="project" value="UniProtKB-EC"/>
</dbReference>
<evidence type="ECO:0000256" key="8">
    <source>
        <dbReference type="ARBA" id="ARBA00023011"/>
    </source>
</evidence>
<feature type="domain" description="FAD-binding FR-type" evidence="15">
    <location>
        <begin position="56"/>
        <end position="168"/>
    </location>
</feature>
<dbReference type="PRINTS" id="PR00371">
    <property type="entry name" value="FPNCR"/>
</dbReference>
<dbReference type="Proteomes" id="UP000053825">
    <property type="component" value="Unassembled WGS sequence"/>
</dbReference>
<evidence type="ECO:0000313" key="16">
    <source>
        <dbReference type="EMBL" id="KOC61945.1"/>
    </source>
</evidence>
<dbReference type="GO" id="GO:0071949">
    <property type="term" value="F:FAD binding"/>
    <property type="evidence" value="ECO:0007669"/>
    <property type="project" value="TreeGrafter"/>
</dbReference>
<feature type="binding site" evidence="12">
    <location>
        <position position="201"/>
    </location>
    <ligand>
        <name>FAD</name>
        <dbReference type="ChEBI" id="CHEBI:57692"/>
    </ligand>
</feature>
<keyword evidence="7 13" id="KW-0560">Oxidoreductase</keyword>
<dbReference type="EC" id="1.6.2.2" evidence="13"/>
<feature type="binding site" evidence="12">
    <location>
        <position position="108"/>
    </location>
    <ligand>
        <name>FAD</name>
        <dbReference type="ChEBI" id="CHEBI:57692"/>
    </ligand>
</feature>
<dbReference type="InterPro" id="IPR001834">
    <property type="entry name" value="CBR-like"/>
</dbReference>
<dbReference type="Pfam" id="PF00970">
    <property type="entry name" value="FAD_binding_6"/>
    <property type="match status" value="1"/>
</dbReference>
<dbReference type="PROSITE" id="PS51384">
    <property type="entry name" value="FAD_FR"/>
    <property type="match status" value="1"/>
</dbReference>
<feature type="binding site" evidence="12">
    <location>
        <position position="142"/>
    </location>
    <ligand>
        <name>FAD</name>
        <dbReference type="ChEBI" id="CHEBI:57692"/>
    </ligand>
</feature>
<evidence type="ECO:0000256" key="6">
    <source>
        <dbReference type="ARBA" id="ARBA00022955"/>
    </source>
</evidence>
<keyword evidence="4 12" id="KW-0285">Flavoprotein</keyword>
<evidence type="ECO:0000256" key="1">
    <source>
        <dbReference type="ARBA" id="ARBA00001974"/>
    </source>
</evidence>
<keyword evidence="10" id="KW-1207">Sterol metabolism</keyword>
<dbReference type="Gene3D" id="2.40.30.10">
    <property type="entry name" value="Translation factors"/>
    <property type="match status" value="1"/>
</dbReference>
<dbReference type="InterPro" id="IPR001709">
    <property type="entry name" value="Flavoprot_Pyr_Nucl_cyt_Rdtase"/>
</dbReference>
<comment type="cofactor">
    <cofactor evidence="1 12 13">
        <name>FAD</name>
        <dbReference type="ChEBI" id="CHEBI:57692"/>
    </cofactor>
</comment>
<evidence type="ECO:0000256" key="9">
    <source>
        <dbReference type="ARBA" id="ARBA00023027"/>
    </source>
</evidence>
<sequence>MSGRSNLVVEQIAIVFVLPIAVAVGTIAVIGLAVKLYKCWSSDKKKKAPVLLVNPVSKYSLPLIEKDIISHDTRRFRFGLPTPNHVLGLPTGQHVHLTAKIRGESVIRSYTPVSSDDDHGYVDLVIKVYFKNVHPKFPEGGKLSQHLENMKIGETIDFRGPSGRLVYKGHGKFSIKILRKDPPAEYTVKKVVMLAGGTGITPMLQLIRAIIKDPTDETQTSLLFANQTEKDILLRNELDDIAKNHLDKLKLWYTVDTGSENWSYSTGHINAAMIKDHMFPPSPDTIVLMCGPPPMINFACHPNLDKLGYDAKLRFAY</sequence>
<evidence type="ECO:0000256" key="11">
    <source>
        <dbReference type="ARBA" id="ARBA00023221"/>
    </source>
</evidence>
<accession>A0A0L7QTJ5</accession>
<dbReference type="Gene3D" id="3.40.50.80">
    <property type="entry name" value="Nucleotide-binding domain of ferredoxin-NADP reductase (FNR) module"/>
    <property type="match status" value="1"/>
</dbReference>
<evidence type="ECO:0000256" key="5">
    <source>
        <dbReference type="ARBA" id="ARBA00022827"/>
    </source>
</evidence>
<feature type="transmembrane region" description="Helical" evidence="14">
    <location>
        <begin position="12"/>
        <end position="37"/>
    </location>
</feature>
<dbReference type="AlphaFoldDB" id="A0A0L7QTJ5"/>
<feature type="binding site" evidence="12">
    <location>
        <position position="127"/>
    </location>
    <ligand>
        <name>FAD</name>
        <dbReference type="ChEBI" id="CHEBI:57692"/>
    </ligand>
</feature>
<keyword evidence="3" id="KW-0444">Lipid biosynthesis</keyword>
<dbReference type="PANTHER" id="PTHR19370:SF185">
    <property type="entry name" value="NADH-CYTOCHROME B5 REDUCTASE"/>
    <property type="match status" value="1"/>
</dbReference>
<dbReference type="OrthoDB" id="432685at2759"/>
<dbReference type="FunFam" id="2.40.30.10:FF:000021">
    <property type="entry name" value="NADH-cytochrome b5 reductase"/>
    <property type="match status" value="1"/>
</dbReference>
<reference evidence="16 17" key="1">
    <citation type="submission" date="2015-07" db="EMBL/GenBank/DDBJ databases">
        <title>The genome of Habropoda laboriosa.</title>
        <authorList>
            <person name="Pan H."/>
            <person name="Kapheim K."/>
        </authorList>
    </citation>
    <scope>NUCLEOTIDE SEQUENCE [LARGE SCALE GENOMIC DNA]</scope>
    <source>
        <strain evidence="16">0110345459</strain>
    </source>
</reference>
<feature type="binding site" evidence="12">
    <location>
        <position position="110"/>
    </location>
    <ligand>
        <name>FAD</name>
        <dbReference type="ChEBI" id="CHEBI:57692"/>
    </ligand>
</feature>
<keyword evidence="6" id="KW-0752">Steroid biosynthesis</keyword>
<evidence type="ECO:0000313" key="17">
    <source>
        <dbReference type="Proteomes" id="UP000053825"/>
    </source>
</evidence>
<dbReference type="STRING" id="597456.A0A0L7QTJ5"/>
<protein>
    <recommendedName>
        <fullName evidence="13">NADH-cytochrome b5 reductase</fullName>
        <ecNumber evidence="13">1.6.2.2</ecNumber>
    </recommendedName>
</protein>
<feature type="binding site" evidence="12">
    <location>
        <position position="144"/>
    </location>
    <ligand>
        <name>FAD</name>
        <dbReference type="ChEBI" id="CHEBI:57692"/>
    </ligand>
</feature>
<evidence type="ECO:0000256" key="4">
    <source>
        <dbReference type="ARBA" id="ARBA00022630"/>
    </source>
</evidence>
<dbReference type="InterPro" id="IPR017938">
    <property type="entry name" value="Riboflavin_synthase-like_b-brl"/>
</dbReference>
<evidence type="ECO:0000259" key="15">
    <source>
        <dbReference type="PROSITE" id="PS51384"/>
    </source>
</evidence>
<keyword evidence="14" id="KW-0812">Transmembrane</keyword>
<dbReference type="FunFam" id="3.40.50.80:FF:000005">
    <property type="entry name" value="NADH-cytochrome b5 reductase"/>
    <property type="match status" value="1"/>
</dbReference>
<evidence type="ECO:0000256" key="14">
    <source>
        <dbReference type="SAM" id="Phobius"/>
    </source>
</evidence>
<evidence type="ECO:0000256" key="3">
    <source>
        <dbReference type="ARBA" id="ARBA00022516"/>
    </source>
</evidence>
<dbReference type="GO" id="GO:0005739">
    <property type="term" value="C:mitochondrion"/>
    <property type="evidence" value="ECO:0007669"/>
    <property type="project" value="TreeGrafter"/>
</dbReference>
<evidence type="ECO:0000256" key="13">
    <source>
        <dbReference type="RuleBase" id="RU361226"/>
    </source>
</evidence>
<dbReference type="InterPro" id="IPR039261">
    <property type="entry name" value="FNR_nucleotide-bd"/>
</dbReference>
<name>A0A0L7QTJ5_9HYME</name>
<dbReference type="InterPro" id="IPR008333">
    <property type="entry name" value="Cbr1-like_FAD-bd_dom"/>
</dbReference>
<keyword evidence="14" id="KW-0472">Membrane</keyword>
<gene>
    <name evidence="16" type="ORF">WH47_06202</name>
</gene>
<keyword evidence="8" id="KW-0756">Sterol biosynthesis</keyword>
<dbReference type="InterPro" id="IPR001433">
    <property type="entry name" value="OxRdtase_FAD/NAD-bd"/>
</dbReference>
<dbReference type="EMBL" id="KQ414742">
    <property type="protein sequence ID" value="KOC61945.1"/>
    <property type="molecule type" value="Genomic_DNA"/>
</dbReference>
<dbReference type="InterPro" id="IPR017927">
    <property type="entry name" value="FAD-bd_FR_type"/>
</dbReference>
<dbReference type="PRINTS" id="PR00406">
    <property type="entry name" value="CYTB5RDTASE"/>
</dbReference>
<organism evidence="16 17">
    <name type="scientific">Habropoda laboriosa</name>
    <dbReference type="NCBI Taxonomy" id="597456"/>
    <lineage>
        <taxon>Eukaryota</taxon>
        <taxon>Metazoa</taxon>
        <taxon>Ecdysozoa</taxon>
        <taxon>Arthropoda</taxon>
        <taxon>Hexapoda</taxon>
        <taxon>Insecta</taxon>
        <taxon>Pterygota</taxon>
        <taxon>Neoptera</taxon>
        <taxon>Endopterygota</taxon>
        <taxon>Hymenoptera</taxon>
        <taxon>Apocrita</taxon>
        <taxon>Aculeata</taxon>
        <taxon>Apoidea</taxon>
        <taxon>Anthophila</taxon>
        <taxon>Apidae</taxon>
        <taxon>Habropoda</taxon>
    </lineage>
</organism>
<dbReference type="SUPFAM" id="SSF63380">
    <property type="entry name" value="Riboflavin synthase domain-like"/>
    <property type="match status" value="1"/>
</dbReference>
<comment type="similarity">
    <text evidence="2 13">Belongs to the flavoprotein pyridine nucleotide cytochrome reductase family.</text>
</comment>
<evidence type="ECO:0000256" key="2">
    <source>
        <dbReference type="ARBA" id="ARBA00006105"/>
    </source>
</evidence>
<keyword evidence="17" id="KW-1185">Reference proteome</keyword>
<keyword evidence="6" id="KW-0443">Lipid metabolism</keyword>
<dbReference type="PANTHER" id="PTHR19370">
    <property type="entry name" value="NADH-CYTOCHROME B5 REDUCTASE"/>
    <property type="match status" value="1"/>
</dbReference>
<proteinExistence type="inferred from homology"/>
<feature type="binding site" evidence="12">
    <location>
        <position position="125"/>
    </location>
    <ligand>
        <name>FAD</name>
        <dbReference type="ChEBI" id="CHEBI:57692"/>
    </ligand>
</feature>
<dbReference type="Pfam" id="PF00175">
    <property type="entry name" value="NAD_binding_1"/>
    <property type="match status" value="1"/>
</dbReference>